<evidence type="ECO:0000313" key="7">
    <source>
        <dbReference type="Proteomes" id="UP000538031"/>
    </source>
</evidence>
<evidence type="ECO:0000259" key="5">
    <source>
        <dbReference type="SMART" id="SM00382"/>
    </source>
</evidence>
<dbReference type="Proteomes" id="UP000538031">
    <property type="component" value="Unassembled WGS sequence"/>
</dbReference>
<dbReference type="SMART" id="SM00382">
    <property type="entry name" value="AAA"/>
    <property type="match status" value="1"/>
</dbReference>
<dbReference type="PANTHER" id="PTHR43146">
    <property type="entry name" value="CANCER-RELATED NUCLEOSIDE-TRIPHOSPHATASE"/>
    <property type="match status" value="1"/>
</dbReference>
<organism evidence="6 7">
    <name type="scientific">Methanothermobacter thermautotrophicus</name>
    <name type="common">Methanobacterium thermoformicicum</name>
    <dbReference type="NCBI Taxonomy" id="145262"/>
    <lineage>
        <taxon>Archaea</taxon>
        <taxon>Methanobacteriati</taxon>
        <taxon>Methanobacteriota</taxon>
        <taxon>Methanomada group</taxon>
        <taxon>Methanobacteria</taxon>
        <taxon>Methanobacteriales</taxon>
        <taxon>Methanobacteriaceae</taxon>
        <taxon>Methanothermobacter</taxon>
    </lineage>
</organism>
<dbReference type="EC" id="3.6.1.15" evidence="4"/>
<dbReference type="EMBL" id="DUHT01000028">
    <property type="protein sequence ID" value="HIH64490.1"/>
    <property type="molecule type" value="Genomic_DNA"/>
</dbReference>
<accession>A0A7J4MVX5</accession>
<dbReference type="InterPro" id="IPR003593">
    <property type="entry name" value="AAA+_ATPase"/>
</dbReference>
<evidence type="ECO:0000256" key="4">
    <source>
        <dbReference type="HAMAP-Rule" id="MF_00796"/>
    </source>
</evidence>
<comment type="function">
    <text evidence="4">Has nucleotide phosphatase activity towards ATP, GTP, CTP, TTP and UTP. May hydrolyze nucleoside diphosphates with lower efficiency.</text>
</comment>
<protein>
    <recommendedName>
        <fullName evidence="4">Nucleoside-triphosphatase HA285_02680</fullName>
        <shortName evidence="4">NTPase</shortName>
        <ecNumber evidence="4">3.6.1.15</ecNumber>
    </recommendedName>
    <alternativeName>
        <fullName evidence="4">Nucleoside triphosphate phosphohydrolase</fullName>
    </alternativeName>
</protein>
<keyword evidence="3 4" id="KW-0067">ATP-binding</keyword>
<dbReference type="SUPFAM" id="SSF52540">
    <property type="entry name" value="P-loop containing nucleoside triphosphate hydrolases"/>
    <property type="match status" value="1"/>
</dbReference>
<dbReference type="GO" id="GO:0005524">
    <property type="term" value="F:ATP binding"/>
    <property type="evidence" value="ECO:0007669"/>
    <property type="project" value="UniProtKB-UniRule"/>
</dbReference>
<dbReference type="PANTHER" id="PTHR43146:SF1">
    <property type="entry name" value="CANCER-RELATED NUCLEOSIDE-TRIPHOSPHATASE"/>
    <property type="match status" value="1"/>
</dbReference>
<dbReference type="InterPro" id="IPR004948">
    <property type="entry name" value="Nuc-triphosphatase_THEP1"/>
</dbReference>
<proteinExistence type="inferred from homology"/>
<dbReference type="CDD" id="cd19482">
    <property type="entry name" value="RecA-like_Thep1"/>
    <property type="match status" value="1"/>
</dbReference>
<evidence type="ECO:0000313" key="6">
    <source>
        <dbReference type="EMBL" id="HIH64490.1"/>
    </source>
</evidence>
<sequence length="172" mass="18917">MISVKILITGRPGSGKSTLIERIKDHLELAGLSTGGIFTPEVREGSSRVGFEVVDIKSGRRGLLASVDSRGPRVGRYGVNIEVIDEIAVPAIMRALKEDDCVLIDEIAPMELKSEGFRRAVEEALDSEVPVVAAVHRKLVQSIRKRGDIRVFVVDPESRDDVYRRIIDLLGD</sequence>
<dbReference type="Pfam" id="PF03266">
    <property type="entry name" value="NTPase_1"/>
    <property type="match status" value="1"/>
</dbReference>
<feature type="binding site" evidence="4">
    <location>
        <begin position="10"/>
        <end position="17"/>
    </location>
    <ligand>
        <name>ATP</name>
        <dbReference type="ChEBI" id="CHEBI:30616"/>
    </ligand>
</feature>
<dbReference type="InterPro" id="IPR027417">
    <property type="entry name" value="P-loop_NTPase"/>
</dbReference>
<dbReference type="Gene3D" id="3.40.50.300">
    <property type="entry name" value="P-loop containing nucleotide triphosphate hydrolases"/>
    <property type="match status" value="1"/>
</dbReference>
<keyword evidence="1 4" id="KW-0547">Nucleotide-binding</keyword>
<keyword evidence="2 4" id="KW-0378">Hydrolase</keyword>
<reference evidence="7" key="1">
    <citation type="journal article" date="2020" name="bioRxiv">
        <title>A rank-normalized archaeal taxonomy based on genome phylogeny resolves widespread incomplete and uneven classifications.</title>
        <authorList>
            <person name="Rinke C."/>
            <person name="Chuvochina M."/>
            <person name="Mussig A.J."/>
            <person name="Chaumeil P.-A."/>
            <person name="Waite D.W."/>
            <person name="Whitman W.B."/>
            <person name="Parks D.H."/>
            <person name="Hugenholtz P."/>
        </authorList>
    </citation>
    <scope>NUCLEOTIDE SEQUENCE [LARGE SCALE GENOMIC DNA]</scope>
</reference>
<feature type="domain" description="AAA+ ATPase" evidence="5">
    <location>
        <begin position="2"/>
        <end position="157"/>
    </location>
</feature>
<evidence type="ECO:0000256" key="1">
    <source>
        <dbReference type="ARBA" id="ARBA00022741"/>
    </source>
</evidence>
<name>A0A7J4MVX5_METTF</name>
<dbReference type="AlphaFoldDB" id="A0A7J4MVX5"/>
<comment type="caution">
    <text evidence="6">The sequence shown here is derived from an EMBL/GenBank/DDBJ whole genome shotgun (WGS) entry which is preliminary data.</text>
</comment>
<comment type="caution">
    <text evidence="4">Lacks conserved residue(s) required for the propagation of feature annotation.</text>
</comment>
<comment type="catalytic activity">
    <reaction evidence="4">
        <text>a ribonucleoside 5'-triphosphate + H2O = a ribonucleoside 5'-diphosphate + phosphate + H(+)</text>
        <dbReference type="Rhea" id="RHEA:23680"/>
        <dbReference type="ChEBI" id="CHEBI:15377"/>
        <dbReference type="ChEBI" id="CHEBI:15378"/>
        <dbReference type="ChEBI" id="CHEBI:43474"/>
        <dbReference type="ChEBI" id="CHEBI:57930"/>
        <dbReference type="ChEBI" id="CHEBI:61557"/>
        <dbReference type="EC" id="3.6.1.15"/>
    </reaction>
</comment>
<evidence type="ECO:0000256" key="3">
    <source>
        <dbReference type="ARBA" id="ARBA00022840"/>
    </source>
</evidence>
<dbReference type="NCBIfam" id="NF010248">
    <property type="entry name" value="PRK13695.1"/>
    <property type="match status" value="1"/>
</dbReference>
<dbReference type="HAMAP" id="MF_00796">
    <property type="entry name" value="NTPase_1"/>
    <property type="match status" value="1"/>
</dbReference>
<gene>
    <name evidence="6" type="ORF">HA285_02680</name>
</gene>
<dbReference type="GO" id="GO:0017111">
    <property type="term" value="F:ribonucleoside triphosphate phosphatase activity"/>
    <property type="evidence" value="ECO:0007669"/>
    <property type="project" value="UniProtKB-UniRule"/>
</dbReference>
<evidence type="ECO:0000256" key="2">
    <source>
        <dbReference type="ARBA" id="ARBA00022801"/>
    </source>
</evidence>
<comment type="similarity">
    <text evidence="4">Belongs to the THEP1 NTPase family.</text>
</comment>